<comment type="catalytic activity">
    <reaction evidence="6">
        <text>P(1),P(4)-bis(5'-adenosyl) tetraphosphate + H2O = 2 ADP + 2 H(+)</text>
        <dbReference type="Rhea" id="RHEA:24252"/>
        <dbReference type="ChEBI" id="CHEBI:15377"/>
        <dbReference type="ChEBI" id="CHEBI:15378"/>
        <dbReference type="ChEBI" id="CHEBI:58141"/>
        <dbReference type="ChEBI" id="CHEBI:456216"/>
        <dbReference type="EC" id="3.6.1.41"/>
    </reaction>
</comment>
<evidence type="ECO:0000256" key="4">
    <source>
        <dbReference type="ARBA" id="ARBA00022801"/>
    </source>
</evidence>
<dbReference type="Pfam" id="PF01966">
    <property type="entry name" value="HD"/>
    <property type="match status" value="1"/>
</dbReference>
<dbReference type="AlphaFoldDB" id="A0A6N2SQ87"/>
<evidence type="ECO:0000256" key="3">
    <source>
        <dbReference type="ARBA" id="ARBA00022741"/>
    </source>
</evidence>
<organism evidence="8">
    <name type="scientific">Anaerostipes caccae</name>
    <dbReference type="NCBI Taxonomy" id="105841"/>
    <lineage>
        <taxon>Bacteria</taxon>
        <taxon>Bacillati</taxon>
        <taxon>Bacillota</taxon>
        <taxon>Clostridia</taxon>
        <taxon>Lachnospirales</taxon>
        <taxon>Lachnospiraceae</taxon>
        <taxon>Anaerostipes</taxon>
    </lineage>
</organism>
<dbReference type="InterPro" id="IPR003607">
    <property type="entry name" value="HD/PDEase_dom"/>
</dbReference>
<reference evidence="8" key="1">
    <citation type="submission" date="2019-11" db="EMBL/GenBank/DDBJ databases">
        <authorList>
            <person name="Feng L."/>
        </authorList>
    </citation>
    <scope>NUCLEOTIDE SEQUENCE</scope>
    <source>
        <strain evidence="8">AcaccaeLFYP115</strain>
    </source>
</reference>
<dbReference type="NCBIfam" id="TIGR00277">
    <property type="entry name" value="HDIG"/>
    <property type="match status" value="1"/>
</dbReference>
<dbReference type="InterPro" id="IPR005249">
    <property type="entry name" value="YqeK"/>
</dbReference>
<dbReference type="InterPro" id="IPR051094">
    <property type="entry name" value="Diverse_Catalytic_Enzymes"/>
</dbReference>
<dbReference type="Gene3D" id="1.10.3210.10">
    <property type="entry name" value="Hypothetical protein af1432"/>
    <property type="match status" value="1"/>
</dbReference>
<evidence type="ECO:0000256" key="5">
    <source>
        <dbReference type="ARBA" id="ARBA00023004"/>
    </source>
</evidence>
<evidence type="ECO:0000256" key="6">
    <source>
        <dbReference type="ARBA" id="ARBA00049417"/>
    </source>
</evidence>
<keyword evidence="8" id="KW-0808">Transferase</keyword>
<dbReference type="InterPro" id="IPR006675">
    <property type="entry name" value="HDIG_dom"/>
</dbReference>
<dbReference type="GO" id="GO:0000166">
    <property type="term" value="F:nucleotide binding"/>
    <property type="evidence" value="ECO:0007669"/>
    <property type="project" value="UniProtKB-KW"/>
</dbReference>
<dbReference type="SUPFAM" id="SSF109604">
    <property type="entry name" value="HD-domain/PDEase-like"/>
    <property type="match status" value="1"/>
</dbReference>
<dbReference type="EC" id="3.6.1.41" evidence="1"/>
<evidence type="ECO:0000313" key="8">
    <source>
        <dbReference type="EMBL" id="VYS95697.1"/>
    </source>
</evidence>
<dbReference type="GO" id="GO:0016779">
    <property type="term" value="F:nucleotidyltransferase activity"/>
    <property type="evidence" value="ECO:0007669"/>
    <property type="project" value="UniProtKB-KW"/>
</dbReference>
<proteinExistence type="predicted"/>
<evidence type="ECO:0000256" key="1">
    <source>
        <dbReference type="ARBA" id="ARBA00012506"/>
    </source>
</evidence>
<keyword evidence="8" id="KW-0548">Nucleotidyltransferase</keyword>
<gene>
    <name evidence="8" type="ORF">ACLFYP115_01081</name>
</gene>
<dbReference type="CDD" id="cd00077">
    <property type="entry name" value="HDc"/>
    <property type="match status" value="1"/>
</dbReference>
<dbReference type="NCBIfam" id="TIGR00488">
    <property type="entry name" value="bis(5'-nucleosyl)-tetraphosphatase (symmetrical) YqeK"/>
    <property type="match status" value="1"/>
</dbReference>
<dbReference type="GO" id="GO:0046872">
    <property type="term" value="F:metal ion binding"/>
    <property type="evidence" value="ECO:0007669"/>
    <property type="project" value="UniProtKB-KW"/>
</dbReference>
<keyword evidence="5" id="KW-0408">Iron</keyword>
<dbReference type="PANTHER" id="PTHR35795:SF1">
    <property type="entry name" value="BIS(5'-NUCLEOSYL)-TETRAPHOSPHATASE, SYMMETRICAL"/>
    <property type="match status" value="1"/>
</dbReference>
<evidence type="ECO:0000259" key="7">
    <source>
        <dbReference type="PROSITE" id="PS51831"/>
    </source>
</evidence>
<name>A0A6N2SQ87_9FIRM</name>
<dbReference type="PROSITE" id="PS51831">
    <property type="entry name" value="HD"/>
    <property type="match status" value="1"/>
</dbReference>
<protein>
    <recommendedName>
        <fullName evidence="1">bis(5'-nucleosyl)-tetraphosphatase (symmetrical)</fullName>
        <ecNumber evidence="1">3.6.1.41</ecNumber>
    </recommendedName>
</protein>
<keyword evidence="4" id="KW-0378">Hydrolase</keyword>
<dbReference type="PANTHER" id="PTHR35795">
    <property type="entry name" value="SLR1885 PROTEIN"/>
    <property type="match status" value="1"/>
</dbReference>
<keyword evidence="2" id="KW-0479">Metal-binding</keyword>
<accession>A0A6N2SQ87</accession>
<dbReference type="SMART" id="SM00471">
    <property type="entry name" value="HDc"/>
    <property type="match status" value="1"/>
</dbReference>
<feature type="domain" description="HD" evidence="7">
    <location>
        <begin position="18"/>
        <end position="133"/>
    </location>
</feature>
<keyword evidence="3" id="KW-0547">Nucleotide-binding</keyword>
<evidence type="ECO:0000256" key="2">
    <source>
        <dbReference type="ARBA" id="ARBA00022723"/>
    </source>
</evidence>
<dbReference type="GO" id="GO:0008803">
    <property type="term" value="F:bis(5'-nucleosyl)-tetraphosphatase (symmetrical) activity"/>
    <property type="evidence" value="ECO:0007669"/>
    <property type="project" value="UniProtKB-EC"/>
</dbReference>
<dbReference type="InterPro" id="IPR006674">
    <property type="entry name" value="HD_domain"/>
</dbReference>
<sequence>MELNEIKKKLSGNLKEGRYTHTLGVAYTASAMAMAMGADIQKAFRAGLLHDCAKGYSIEQQMKFCGQYGIILTREMKKSPQLLHSALAPYIARDCYGNEDAEIASAVECHTTGKPGMSLLDKIIFIADYIEPGRKDIQGLSEIRRLAFSDIDRCLLKIIENTMQYLKSRDQAIDPRTTETYEYYKEGDHT</sequence>
<dbReference type="EMBL" id="CACRSQ010000003">
    <property type="protein sequence ID" value="VYS95697.1"/>
    <property type="molecule type" value="Genomic_DNA"/>
</dbReference>
<dbReference type="RefSeq" id="WP_006566706.1">
    <property type="nucleotide sequence ID" value="NZ_BAABRZ010000001.1"/>
</dbReference>
<dbReference type="GeneID" id="69467857"/>